<name>A0A640SQN5_9ACTN</name>
<accession>A0A640SQN5</accession>
<keyword evidence="3" id="KW-1185">Reference proteome</keyword>
<comment type="caution">
    <text evidence="2">The sequence shown here is derived from an EMBL/GenBank/DDBJ whole genome shotgun (WGS) entry which is preliminary data.</text>
</comment>
<evidence type="ECO:0000313" key="2">
    <source>
        <dbReference type="EMBL" id="GFE13637.1"/>
    </source>
</evidence>
<dbReference type="EMBL" id="BLIO01000001">
    <property type="protein sequence ID" value="GFE13637.1"/>
    <property type="molecule type" value="Genomic_DNA"/>
</dbReference>
<evidence type="ECO:0000313" key="3">
    <source>
        <dbReference type="Proteomes" id="UP000430079"/>
    </source>
</evidence>
<evidence type="ECO:0000256" key="1">
    <source>
        <dbReference type="SAM" id="MobiDB-lite"/>
    </source>
</evidence>
<feature type="region of interest" description="Disordered" evidence="1">
    <location>
        <begin position="59"/>
        <end position="108"/>
    </location>
</feature>
<dbReference type="Proteomes" id="UP000430079">
    <property type="component" value="Unassembled WGS sequence"/>
</dbReference>
<dbReference type="AlphaFoldDB" id="A0A640SQN5"/>
<sequence>MKQILDLRAVYHRREDRIRAHVLLCWLALLLIRVAETSTGQTWNRLRTELQRLHTVTYSGPAGTVRQPTDLTKPQHDVSTGVSARQPAFPHPGQHRQLWNSGRGHTCV</sequence>
<proteinExistence type="predicted"/>
<feature type="compositionally biased region" description="Polar residues" evidence="1">
    <location>
        <begin position="66"/>
        <end position="83"/>
    </location>
</feature>
<protein>
    <submittedName>
        <fullName evidence="2">Uncharacterized protein</fullName>
    </submittedName>
</protein>
<gene>
    <name evidence="2" type="ORF">Sgleb_16840</name>
</gene>
<dbReference type="RefSeq" id="WP_190143394.1">
    <property type="nucleotide sequence ID" value="NZ_BNCA01000012.1"/>
</dbReference>
<reference evidence="2 3" key="1">
    <citation type="submission" date="2019-12" db="EMBL/GenBank/DDBJ databases">
        <title>Whole genome shotgun sequence of Streptomyces hygroscopicus subsp. glebosus NBRC 13786.</title>
        <authorList>
            <person name="Ichikawa N."/>
            <person name="Kimura A."/>
            <person name="Kitahashi Y."/>
            <person name="Komaki H."/>
            <person name="Tamura T."/>
        </authorList>
    </citation>
    <scope>NUCLEOTIDE SEQUENCE [LARGE SCALE GENOMIC DNA]</scope>
    <source>
        <strain evidence="2 3">NBRC 13786</strain>
    </source>
</reference>
<organism evidence="2 3">
    <name type="scientific">Streptomyces glebosus</name>
    <dbReference type="NCBI Taxonomy" id="249580"/>
    <lineage>
        <taxon>Bacteria</taxon>
        <taxon>Bacillati</taxon>
        <taxon>Actinomycetota</taxon>
        <taxon>Actinomycetes</taxon>
        <taxon>Kitasatosporales</taxon>
        <taxon>Streptomycetaceae</taxon>
        <taxon>Streptomyces</taxon>
    </lineage>
</organism>